<keyword evidence="1" id="KW-0472">Membrane</keyword>
<dbReference type="OrthoDB" id="5594682at2759"/>
<dbReference type="Proteomes" id="UP000268093">
    <property type="component" value="Unassembled WGS sequence"/>
</dbReference>
<sequence>MITYDYFNLTPLYFSDYYTCNELPDPLPYQCQGFFIFTINFSLPPNVTFPSYTTLTVVVNNENLPVAPDGKGYMTDQPVLSTKYTVRPGEILSITLDYEENHDVAGRVYYTTTQTYITRPSGSTGADALRMFVSMSASTDYYKVNHEYYIHSWGKLFGLIGGLYGGIASVFIILFGTTRLSPWGIFQKNVFKSILSGPLNDGFNPPNSIDKSGTPLADPIPTSAAADPAEDFIILGTRLEKLERFLSNYVIDKGLLDSIAGGKIAKKQHEMETGSIVEKGA</sequence>
<keyword evidence="3" id="KW-1185">Reference proteome</keyword>
<evidence type="ECO:0000313" key="3">
    <source>
        <dbReference type="Proteomes" id="UP000268093"/>
    </source>
</evidence>
<evidence type="ECO:0000256" key="1">
    <source>
        <dbReference type="SAM" id="Phobius"/>
    </source>
</evidence>
<reference evidence="2 3" key="1">
    <citation type="journal article" date="2018" name="New Phytol.">
        <title>Phylogenomics of Endogonaceae and evolution of mycorrhizas within Mucoromycota.</title>
        <authorList>
            <person name="Chang Y."/>
            <person name="Desiro A."/>
            <person name="Na H."/>
            <person name="Sandor L."/>
            <person name="Lipzen A."/>
            <person name="Clum A."/>
            <person name="Barry K."/>
            <person name="Grigoriev I.V."/>
            <person name="Martin F.M."/>
            <person name="Stajich J.E."/>
            <person name="Smith M.E."/>
            <person name="Bonito G."/>
            <person name="Spatafora J.W."/>
        </authorList>
    </citation>
    <scope>NUCLEOTIDE SEQUENCE [LARGE SCALE GENOMIC DNA]</scope>
    <source>
        <strain evidence="2 3">GMNB39</strain>
    </source>
</reference>
<keyword evidence="1" id="KW-1133">Transmembrane helix</keyword>
<feature type="transmembrane region" description="Helical" evidence="1">
    <location>
        <begin position="156"/>
        <end position="176"/>
    </location>
</feature>
<dbReference type="AlphaFoldDB" id="A0A433CYQ9"/>
<accession>A0A433CYQ9</accession>
<evidence type="ECO:0000313" key="2">
    <source>
        <dbReference type="EMBL" id="RUP43719.1"/>
    </source>
</evidence>
<proteinExistence type="predicted"/>
<protein>
    <submittedName>
        <fullName evidence="2">Uncharacterized protein</fullName>
    </submittedName>
</protein>
<comment type="caution">
    <text evidence="2">The sequence shown here is derived from an EMBL/GenBank/DDBJ whole genome shotgun (WGS) entry which is preliminary data.</text>
</comment>
<gene>
    <name evidence="2" type="ORF">BC936DRAFT_136816</name>
</gene>
<dbReference type="EMBL" id="RBNI01010429">
    <property type="protein sequence ID" value="RUP43719.1"/>
    <property type="molecule type" value="Genomic_DNA"/>
</dbReference>
<organism evidence="2 3">
    <name type="scientific">Jimgerdemannia flammicorona</name>
    <dbReference type="NCBI Taxonomy" id="994334"/>
    <lineage>
        <taxon>Eukaryota</taxon>
        <taxon>Fungi</taxon>
        <taxon>Fungi incertae sedis</taxon>
        <taxon>Mucoromycota</taxon>
        <taxon>Mucoromycotina</taxon>
        <taxon>Endogonomycetes</taxon>
        <taxon>Endogonales</taxon>
        <taxon>Endogonaceae</taxon>
        <taxon>Jimgerdemannia</taxon>
    </lineage>
</organism>
<keyword evidence="1" id="KW-0812">Transmembrane</keyword>
<name>A0A433CYQ9_9FUNG</name>